<evidence type="ECO:0000256" key="1">
    <source>
        <dbReference type="SAM" id="MobiDB-lite"/>
    </source>
</evidence>
<dbReference type="Pfam" id="PF13075">
    <property type="entry name" value="DUF3939"/>
    <property type="match status" value="1"/>
</dbReference>
<keyword evidence="3" id="KW-1185">Reference proteome</keyword>
<feature type="region of interest" description="Disordered" evidence="1">
    <location>
        <begin position="1"/>
        <end position="21"/>
    </location>
</feature>
<dbReference type="AlphaFoldDB" id="A0A1G8XEE5"/>
<dbReference type="RefSeq" id="WP_093212084.1">
    <property type="nucleotide sequence ID" value="NZ_FNFL01000001.1"/>
</dbReference>
<accession>A0A1G8XEE5</accession>
<sequence>MWKKKKNRKKTRQKKQAELPVKPMSISEVRTAVQKYSAELSSEIPLGVLINEDRTIDYDLLAPYLQAKPEDTYYMSRETYELFEEKDKQLAEDIDTVQQAVDNYMDQQKELPIIDGDPHRKVSYFKLEKLGLLTTRPDRPFYLTDEEYLITHKQPT</sequence>
<dbReference type="Proteomes" id="UP000198694">
    <property type="component" value="Unassembled WGS sequence"/>
</dbReference>
<proteinExistence type="predicted"/>
<dbReference type="OrthoDB" id="2352834at2"/>
<evidence type="ECO:0000313" key="2">
    <source>
        <dbReference type="EMBL" id="SDJ88150.1"/>
    </source>
</evidence>
<dbReference type="EMBL" id="FNFL01000001">
    <property type="protein sequence ID" value="SDJ88150.1"/>
    <property type="molecule type" value="Genomic_DNA"/>
</dbReference>
<organism evidence="2 3">
    <name type="scientific">Sediminibacillus albus</name>
    <dbReference type="NCBI Taxonomy" id="407036"/>
    <lineage>
        <taxon>Bacteria</taxon>
        <taxon>Bacillati</taxon>
        <taxon>Bacillota</taxon>
        <taxon>Bacilli</taxon>
        <taxon>Bacillales</taxon>
        <taxon>Bacillaceae</taxon>
        <taxon>Sediminibacillus</taxon>
    </lineage>
</organism>
<protein>
    <recommendedName>
        <fullName evidence="4">DUF3939 domain-containing protein</fullName>
    </recommendedName>
</protein>
<gene>
    <name evidence="2" type="ORF">SAMN05216243_1283</name>
</gene>
<reference evidence="2 3" key="1">
    <citation type="submission" date="2016-10" db="EMBL/GenBank/DDBJ databases">
        <authorList>
            <person name="de Groot N.N."/>
        </authorList>
    </citation>
    <scope>NUCLEOTIDE SEQUENCE [LARGE SCALE GENOMIC DNA]</scope>
    <source>
        <strain evidence="2 3">CGMCC 1.6502</strain>
    </source>
</reference>
<dbReference type="InterPro" id="IPR025071">
    <property type="entry name" value="DUF3939"/>
</dbReference>
<evidence type="ECO:0008006" key="4">
    <source>
        <dbReference type="Google" id="ProtNLM"/>
    </source>
</evidence>
<feature type="compositionally biased region" description="Basic residues" evidence="1">
    <location>
        <begin position="1"/>
        <end position="14"/>
    </location>
</feature>
<dbReference type="STRING" id="407036.SAMN05216243_1283"/>
<name>A0A1G8XEE5_9BACI</name>
<evidence type="ECO:0000313" key="3">
    <source>
        <dbReference type="Proteomes" id="UP000198694"/>
    </source>
</evidence>